<dbReference type="Proteomes" id="UP000887581">
    <property type="component" value="Unplaced"/>
</dbReference>
<protein>
    <submittedName>
        <fullName evidence="2">Uncharacterized protein</fullName>
    </submittedName>
</protein>
<evidence type="ECO:0000313" key="2">
    <source>
        <dbReference type="WBParaSite" id="sdigi.contig109.g4525.t1"/>
    </source>
</evidence>
<organism evidence="1 2">
    <name type="scientific">Setaria digitata</name>
    <dbReference type="NCBI Taxonomy" id="48799"/>
    <lineage>
        <taxon>Eukaryota</taxon>
        <taxon>Metazoa</taxon>
        <taxon>Ecdysozoa</taxon>
        <taxon>Nematoda</taxon>
        <taxon>Chromadorea</taxon>
        <taxon>Rhabditida</taxon>
        <taxon>Spirurina</taxon>
        <taxon>Spiruromorpha</taxon>
        <taxon>Filarioidea</taxon>
        <taxon>Setariidae</taxon>
        <taxon>Setaria</taxon>
    </lineage>
</organism>
<name>A0A915PJL9_9BILA</name>
<dbReference type="WBParaSite" id="sdigi.contig109.g4525.t1">
    <property type="protein sequence ID" value="sdigi.contig109.g4525.t1"/>
    <property type="gene ID" value="sdigi.contig109.g4525"/>
</dbReference>
<reference evidence="2" key="1">
    <citation type="submission" date="2022-11" db="UniProtKB">
        <authorList>
            <consortium name="WormBaseParasite"/>
        </authorList>
    </citation>
    <scope>IDENTIFICATION</scope>
</reference>
<proteinExistence type="predicted"/>
<sequence>MLQKYAVRKIVLVGRPPKRDRVGDGMEKEWSNRADSGELIDGRFRSLANSSSIQTRKVGEGCFLAIGSVQRDLKCRTSLH</sequence>
<evidence type="ECO:0000313" key="1">
    <source>
        <dbReference type="Proteomes" id="UP000887581"/>
    </source>
</evidence>
<keyword evidence="1" id="KW-1185">Reference proteome</keyword>
<dbReference type="AlphaFoldDB" id="A0A915PJL9"/>
<accession>A0A915PJL9</accession>